<name>A0A2I0TLQ7_LIMLA</name>
<evidence type="ECO:0000313" key="2">
    <source>
        <dbReference type="EMBL" id="PKU34750.1"/>
    </source>
</evidence>
<dbReference type="AlphaFoldDB" id="A0A2I0TLQ7"/>
<feature type="region of interest" description="Disordered" evidence="1">
    <location>
        <begin position="46"/>
        <end position="84"/>
    </location>
</feature>
<reference evidence="3" key="2">
    <citation type="submission" date="2017-12" db="EMBL/GenBank/DDBJ databases">
        <title>Genome sequence of the Bar-tailed Godwit (Limosa lapponica baueri).</title>
        <authorList>
            <person name="Lima N.C.B."/>
            <person name="Parody-Merino A.M."/>
            <person name="Battley P.F."/>
            <person name="Fidler A.E."/>
            <person name="Prosdocimi F."/>
        </authorList>
    </citation>
    <scope>NUCLEOTIDE SEQUENCE [LARGE SCALE GENOMIC DNA]</scope>
</reference>
<protein>
    <submittedName>
        <fullName evidence="2">Uncharacterized protein</fullName>
    </submittedName>
</protein>
<sequence length="102" mass="10619">MWLPTRRDGNGLHGHIVCCLYEECDGQLSMTIMVSVVVPVAIAPTSRASPGEDLESIQRRAGLGPLQNRAGQGSRTGPGSSTSLRVGASDLLALMSETGAVV</sequence>
<proteinExistence type="predicted"/>
<organism evidence="2 3">
    <name type="scientific">Limosa lapponica baueri</name>
    <dbReference type="NCBI Taxonomy" id="1758121"/>
    <lineage>
        <taxon>Eukaryota</taxon>
        <taxon>Metazoa</taxon>
        <taxon>Chordata</taxon>
        <taxon>Craniata</taxon>
        <taxon>Vertebrata</taxon>
        <taxon>Euteleostomi</taxon>
        <taxon>Archelosauria</taxon>
        <taxon>Archosauria</taxon>
        <taxon>Dinosauria</taxon>
        <taxon>Saurischia</taxon>
        <taxon>Theropoda</taxon>
        <taxon>Coelurosauria</taxon>
        <taxon>Aves</taxon>
        <taxon>Neognathae</taxon>
        <taxon>Neoaves</taxon>
        <taxon>Charadriiformes</taxon>
        <taxon>Scolopacidae</taxon>
        <taxon>Limosa</taxon>
    </lineage>
</organism>
<keyword evidence="3" id="KW-1185">Reference proteome</keyword>
<dbReference type="Proteomes" id="UP000233556">
    <property type="component" value="Unassembled WGS sequence"/>
</dbReference>
<evidence type="ECO:0000313" key="3">
    <source>
        <dbReference type="Proteomes" id="UP000233556"/>
    </source>
</evidence>
<dbReference type="EMBL" id="KZ508831">
    <property type="protein sequence ID" value="PKU34750.1"/>
    <property type="molecule type" value="Genomic_DNA"/>
</dbReference>
<accession>A0A2I0TLQ7</accession>
<evidence type="ECO:0000256" key="1">
    <source>
        <dbReference type="SAM" id="MobiDB-lite"/>
    </source>
</evidence>
<feature type="compositionally biased region" description="Polar residues" evidence="1">
    <location>
        <begin position="69"/>
        <end position="84"/>
    </location>
</feature>
<reference evidence="3" key="1">
    <citation type="submission" date="2017-11" db="EMBL/GenBank/DDBJ databases">
        <authorList>
            <person name="Lima N.C."/>
            <person name="Parody-Merino A.M."/>
            <person name="Battley P.F."/>
            <person name="Fidler A.E."/>
            <person name="Prosdocimi F."/>
        </authorList>
    </citation>
    <scope>NUCLEOTIDE SEQUENCE [LARGE SCALE GENOMIC DNA]</scope>
</reference>
<gene>
    <name evidence="2" type="ORF">llap_14946</name>
</gene>